<evidence type="ECO:0000313" key="1">
    <source>
        <dbReference type="EMBL" id="KAJ6052668.1"/>
    </source>
</evidence>
<name>A0AAD6ILC6_PENCN</name>
<reference evidence="1" key="2">
    <citation type="submission" date="2023-01" db="EMBL/GenBank/DDBJ databases">
        <authorList>
            <person name="Petersen C."/>
        </authorList>
    </citation>
    <scope>NUCLEOTIDE SEQUENCE</scope>
    <source>
        <strain evidence="1">IBT 15450</strain>
    </source>
</reference>
<evidence type="ECO:0000313" key="2">
    <source>
        <dbReference type="Proteomes" id="UP001219568"/>
    </source>
</evidence>
<sequence>MYERRQAQVLDWSLSYPDAPKLLGPGKFVFGALLHGAPSVQYHSHDVTQDTNADILKNHNRSEWTVARRSYYRFLTLRSSRRAWHGANQKR</sequence>
<keyword evidence="2" id="KW-1185">Reference proteome</keyword>
<reference evidence="1" key="1">
    <citation type="journal article" date="2023" name="IMA Fungus">
        <title>Comparative genomic study of the Penicillium genus elucidates a diverse pangenome and 15 lateral gene transfer events.</title>
        <authorList>
            <person name="Petersen C."/>
            <person name="Sorensen T."/>
            <person name="Nielsen M.R."/>
            <person name="Sondergaard T.E."/>
            <person name="Sorensen J.L."/>
            <person name="Fitzpatrick D.A."/>
            <person name="Frisvad J.C."/>
            <person name="Nielsen K.L."/>
        </authorList>
    </citation>
    <scope>NUCLEOTIDE SEQUENCE</scope>
    <source>
        <strain evidence="1">IBT 15450</strain>
    </source>
</reference>
<dbReference type="AlphaFoldDB" id="A0AAD6ILC6"/>
<comment type="caution">
    <text evidence="1">The sequence shown here is derived from an EMBL/GenBank/DDBJ whole genome shotgun (WGS) entry which is preliminary data.</text>
</comment>
<organism evidence="1 2">
    <name type="scientific">Penicillium canescens</name>
    <dbReference type="NCBI Taxonomy" id="5083"/>
    <lineage>
        <taxon>Eukaryota</taxon>
        <taxon>Fungi</taxon>
        <taxon>Dikarya</taxon>
        <taxon>Ascomycota</taxon>
        <taxon>Pezizomycotina</taxon>
        <taxon>Eurotiomycetes</taxon>
        <taxon>Eurotiomycetidae</taxon>
        <taxon>Eurotiales</taxon>
        <taxon>Aspergillaceae</taxon>
        <taxon>Penicillium</taxon>
    </lineage>
</organism>
<dbReference type="Proteomes" id="UP001219568">
    <property type="component" value="Unassembled WGS sequence"/>
</dbReference>
<proteinExistence type="predicted"/>
<accession>A0AAD6ILC6</accession>
<dbReference type="EMBL" id="JAQJZL010000002">
    <property type="protein sequence ID" value="KAJ6052668.1"/>
    <property type="molecule type" value="Genomic_DNA"/>
</dbReference>
<gene>
    <name evidence="1" type="ORF">N7460_003202</name>
</gene>
<protein>
    <submittedName>
        <fullName evidence="1">Uncharacterized protein</fullName>
    </submittedName>
</protein>